<dbReference type="GO" id="GO:0000139">
    <property type="term" value="C:Golgi membrane"/>
    <property type="evidence" value="ECO:0007669"/>
    <property type="project" value="UniProtKB-SubCell"/>
</dbReference>
<comment type="function">
    <text evidence="20">Phospholipid scramblase involved in autophagy. Cycles between the preautophagosomal structure/phagophore assembly site (PAS) and the cytoplasmic vesicle pool and supplies membrane for the growing autophagosome. Lipid scramblase activity plays a key role in preautophagosomal structure/phagophore assembly by distributing the phospholipids that arrive through ATG2 from the cytoplasmic to the luminal leaflet of the bilayer, thereby driving autophagosomal membrane expansion.</text>
</comment>
<dbReference type="GO" id="GO:0061709">
    <property type="term" value="P:reticulophagy"/>
    <property type="evidence" value="ECO:0007669"/>
    <property type="project" value="EnsemblFungi"/>
</dbReference>
<dbReference type="EMBL" id="HE978316">
    <property type="protein sequence ID" value="CCK69494.1"/>
    <property type="molecule type" value="Genomic_DNA"/>
</dbReference>
<feature type="region of interest" description="Disordered" evidence="21">
    <location>
        <begin position="803"/>
        <end position="822"/>
    </location>
</feature>
<evidence type="ECO:0000256" key="16">
    <source>
        <dbReference type="ARBA" id="ARBA00024479"/>
    </source>
</evidence>
<keyword evidence="13 20" id="KW-0445">Lipid transport</keyword>
<dbReference type="GO" id="GO:0005776">
    <property type="term" value="C:autophagosome"/>
    <property type="evidence" value="ECO:0007669"/>
    <property type="project" value="TreeGrafter"/>
</dbReference>
<feature type="region of interest" description="Disordered" evidence="21">
    <location>
        <begin position="1"/>
        <end position="91"/>
    </location>
</feature>
<dbReference type="GO" id="GO:0061908">
    <property type="term" value="C:phagophore"/>
    <property type="evidence" value="ECO:0007669"/>
    <property type="project" value="EnsemblFungi"/>
</dbReference>
<dbReference type="RefSeq" id="XP_022463740.1">
    <property type="nucleotide sequence ID" value="XM_022607111.1"/>
</dbReference>
<dbReference type="Proteomes" id="UP000006310">
    <property type="component" value="Chromosome 3"/>
</dbReference>
<sequence>MDTSLSAGQNHNRGGRNTFLSRVFGMQSSDVTPLMNTEEMGSYPTDIEEGQPPQNREDEIRIPESDQDESSSEEEALGVTENYASGPAVAPKDRELVPLMDGTSIDSLPKLGQLSSESMNSDQIDAENEANMKEDIPLFKRTKPSPGYPVPPQDKAYKTVIGNPLENAAQRHDLFTASTNNQYQKHNNMPNSFLNFKNPAYDRHKNLRKSFIDDGKTKNTLKKPNILNNIHILNRTPLNKIHTLSPKEKALWKWANVENVDLFLQDVYNYFQGNGFTCIILQKMLNLATLIFVVYISTYLGYCIDYGKLSSSNRFKDITRGHCYSNNITGFVKFMLWVFYLFVCLKIVQLYFDFKNLTEIHNFYNYLLNISDNDLQTIPWKTVVEHMMLLKDQNALTANVVEVKAKNRIDPHDVANRIMRKSNYLIALYNNDILDLSLPLPLLRTNSLTKTLEWNINLCIIGYAFNDAGFIKQAFLKESQREYIIEELQKRFMLAGFLNIILSPFLVTYFVLLYFFRYFNEYKTSPGSLGTRQYTPMAEWKFREYNELYHLFKKRIGLSVPLADKYINQFPKEKVNIMMRFIAFIAGSFVAILGLFTILDPESFLNFEITNDRSALFYITILGTIWTIAQSSVSQEYAVFDPEETIRDVANYTHYLPQEWAERYHSEEVKQDFSKLYNLKIVILLRELGSLIITPFVLWFSLPKSASKVVDFFRETSVYVDGLGYVCKYALFDSLEQEVPPGNQNDISSILRSIPALKISKRLDDEGQLSDLSNNETKDAAINKMMQSYLYFMDDYGNEENNLGKGQISAKKEEPRQKEEKPLNDIYSWKKQFGPGRKPDLFRMERRNQNASDLRSPVQDKANNESFEPYRSEEVDESLLNSKPLKQFDQSYDNEYRSDPMGRNGGVLKLVREYYKQSDLGR</sequence>
<feature type="compositionally biased region" description="Polar residues" evidence="21">
    <location>
        <begin position="1"/>
        <end position="12"/>
    </location>
</feature>
<evidence type="ECO:0000313" key="23">
    <source>
        <dbReference type="Proteomes" id="UP000006310"/>
    </source>
</evidence>
<evidence type="ECO:0000256" key="5">
    <source>
        <dbReference type="ARBA" id="ARBA00006185"/>
    </source>
</evidence>
<evidence type="ECO:0000256" key="11">
    <source>
        <dbReference type="ARBA" id="ARBA00023006"/>
    </source>
</evidence>
<evidence type="ECO:0000256" key="21">
    <source>
        <dbReference type="SAM" id="MobiDB-lite"/>
    </source>
</evidence>
<dbReference type="GO" id="GO:0005789">
    <property type="term" value="C:endoplasmic reticulum membrane"/>
    <property type="evidence" value="ECO:0007669"/>
    <property type="project" value="UniProtKB-SubCell"/>
</dbReference>
<keyword evidence="12" id="KW-0333">Golgi apparatus</keyword>
<dbReference type="GeneID" id="34525174"/>
<keyword evidence="23" id="KW-1185">Reference proteome</keyword>
<keyword evidence="11 20" id="KW-0072">Autophagy</keyword>
<accession>J7S4W3</accession>
<evidence type="ECO:0000256" key="2">
    <source>
        <dbReference type="ARBA" id="ARBA00004477"/>
    </source>
</evidence>
<keyword evidence="15" id="KW-0968">Cytoplasmic vesicle</keyword>
<dbReference type="GO" id="GO:0000423">
    <property type="term" value="P:mitophagy"/>
    <property type="evidence" value="ECO:0007669"/>
    <property type="project" value="EnsemblFungi"/>
</dbReference>
<comment type="catalytic activity">
    <reaction evidence="16">
        <text>a 1,2-diacyl-sn-glycero-3-phospho-L-serine(in) = a 1,2-diacyl-sn-glycero-3-phospho-L-serine(out)</text>
        <dbReference type="Rhea" id="RHEA:38663"/>
        <dbReference type="ChEBI" id="CHEBI:57262"/>
    </reaction>
</comment>
<dbReference type="GO" id="GO:0034497">
    <property type="term" value="P:protein localization to phagophore assembly site"/>
    <property type="evidence" value="ECO:0007669"/>
    <property type="project" value="EnsemblFungi"/>
</dbReference>
<comment type="similarity">
    <text evidence="5 20">Belongs to the ATG9 family.</text>
</comment>
<feature type="transmembrane region" description="Helical" evidence="20">
    <location>
        <begin position="334"/>
        <end position="352"/>
    </location>
</feature>
<dbReference type="AlphaFoldDB" id="J7S4W3"/>
<evidence type="ECO:0000256" key="19">
    <source>
        <dbReference type="ARBA" id="ARBA00024631"/>
    </source>
</evidence>
<dbReference type="PANTHER" id="PTHR13038">
    <property type="entry name" value="APG9 AUTOPHAGY 9"/>
    <property type="match status" value="1"/>
</dbReference>
<evidence type="ECO:0000256" key="7">
    <source>
        <dbReference type="ARBA" id="ARBA00022448"/>
    </source>
</evidence>
<dbReference type="GO" id="GO:0032258">
    <property type="term" value="P:cytoplasm to vacuole targeting by the Cvt pathway"/>
    <property type="evidence" value="ECO:0007669"/>
    <property type="project" value="EnsemblFungi"/>
</dbReference>
<dbReference type="GO" id="GO:0034727">
    <property type="term" value="P:piecemeal microautophagy of the nucleus"/>
    <property type="evidence" value="ECO:0007669"/>
    <property type="project" value="EnsemblFungi"/>
</dbReference>
<evidence type="ECO:0000256" key="18">
    <source>
        <dbReference type="ARBA" id="ARBA00024621"/>
    </source>
</evidence>
<evidence type="ECO:0000256" key="15">
    <source>
        <dbReference type="ARBA" id="ARBA00023329"/>
    </source>
</evidence>
<feature type="compositionally biased region" description="Polar residues" evidence="21">
    <location>
        <begin position="26"/>
        <end position="35"/>
    </location>
</feature>
<evidence type="ECO:0000256" key="8">
    <source>
        <dbReference type="ARBA" id="ARBA00022692"/>
    </source>
</evidence>
<evidence type="ECO:0000256" key="1">
    <source>
        <dbReference type="ARBA" id="ARBA00004439"/>
    </source>
</evidence>
<keyword evidence="8 20" id="KW-0812">Transmembrane</keyword>
<evidence type="ECO:0000256" key="13">
    <source>
        <dbReference type="ARBA" id="ARBA00023055"/>
    </source>
</evidence>
<comment type="catalytic activity">
    <reaction evidence="17">
        <text>a 1,2-diacyl-sn-glycero-3-phosphoethanolamine(in) = a 1,2-diacyl-sn-glycero-3-phosphoethanolamine(out)</text>
        <dbReference type="Rhea" id="RHEA:38895"/>
        <dbReference type="ChEBI" id="CHEBI:64612"/>
    </reaction>
</comment>
<reference evidence="23" key="2">
    <citation type="submission" date="2012-08" db="EMBL/GenBank/DDBJ databases">
        <title>Genome sequence of Kazachstania naganishii.</title>
        <authorList>
            <person name="Gordon J.L."/>
            <person name="Armisen D."/>
            <person name="Proux-Wera E."/>
            <person name="OhEigeartaigh S.S."/>
            <person name="Byrne K.P."/>
            <person name="Wolfe K.H."/>
        </authorList>
    </citation>
    <scope>NUCLEOTIDE SEQUENCE [LARGE SCALE GENOMIC DNA]</scope>
    <source>
        <strain evidence="23">ATCC MYA-139 / BCRC 22969 / CBS 8797 / CCRC 22969 / KCTC 17520 / NBRC 10181 / NCYC 3082</strain>
    </source>
</reference>
<keyword evidence="10 20" id="KW-1133">Transmembrane helix</keyword>
<dbReference type="HOGENOM" id="CLU_006200_1_0_1"/>
<evidence type="ECO:0000256" key="12">
    <source>
        <dbReference type="ARBA" id="ARBA00023034"/>
    </source>
</evidence>
<feature type="transmembrane region" description="Helical" evidence="20">
    <location>
        <begin position="681"/>
        <end position="702"/>
    </location>
</feature>
<evidence type="ECO:0000256" key="3">
    <source>
        <dbReference type="ARBA" id="ARBA00004511"/>
    </source>
</evidence>
<dbReference type="Pfam" id="PF04109">
    <property type="entry name" value="ATG9"/>
    <property type="match status" value="1"/>
</dbReference>
<feature type="compositionally biased region" description="Basic and acidic residues" evidence="21">
    <location>
        <begin position="810"/>
        <end position="822"/>
    </location>
</feature>
<dbReference type="GO" id="GO:0005739">
    <property type="term" value="C:mitochondrion"/>
    <property type="evidence" value="ECO:0007669"/>
    <property type="project" value="EnsemblFungi"/>
</dbReference>
<feature type="compositionally biased region" description="Basic and acidic residues" evidence="21">
    <location>
        <begin position="55"/>
        <end position="64"/>
    </location>
</feature>
<dbReference type="KEGG" id="kng:KNAG_0C03900"/>
<dbReference type="GO" id="GO:0034045">
    <property type="term" value="C:phagophore assembly site membrane"/>
    <property type="evidence" value="ECO:0007669"/>
    <property type="project" value="UniProtKB-SubCell"/>
</dbReference>
<gene>
    <name evidence="22" type="primary">KNAG0C03900</name>
    <name evidence="22" type="ordered locus">KNAG_0C03900</name>
</gene>
<comment type="subcellular location">
    <subcellularLocation>
        <location evidence="1">Cytoplasmic vesicle membrane</location>
        <topology evidence="1">Multi-pass membrane protein</topology>
    </subcellularLocation>
    <subcellularLocation>
        <location evidence="2">Endoplasmic reticulum membrane</location>
        <topology evidence="2">Multi-pass membrane protein</topology>
    </subcellularLocation>
    <subcellularLocation>
        <location evidence="4">Golgi apparatus membrane</location>
        <topology evidence="4">Multi-pass membrane protein</topology>
    </subcellularLocation>
    <subcellularLocation>
        <location evidence="3 20">Preautophagosomal structure membrane</location>
        <topology evidence="3 20">Multi-pass membrane protein</topology>
    </subcellularLocation>
</comment>
<evidence type="ECO:0000256" key="10">
    <source>
        <dbReference type="ARBA" id="ARBA00022989"/>
    </source>
</evidence>
<dbReference type="STRING" id="1071383.J7S4W3"/>
<dbReference type="OMA" id="IAEWKFR"/>
<protein>
    <recommendedName>
        <fullName evidence="6 20">Autophagy-related protein 9</fullName>
    </recommendedName>
</protein>
<comment type="catalytic activity">
    <reaction evidence="19">
        <text>a 1,2-diacyl-sn-glycero-3-phosphocholine(in) = a 1,2-diacyl-sn-glycero-3-phosphocholine(out)</text>
        <dbReference type="Rhea" id="RHEA:38571"/>
        <dbReference type="ChEBI" id="CHEBI:57643"/>
    </reaction>
</comment>
<evidence type="ECO:0000256" key="17">
    <source>
        <dbReference type="ARBA" id="ARBA00024615"/>
    </source>
</evidence>
<evidence type="ECO:0000256" key="6">
    <source>
        <dbReference type="ARBA" id="ARBA00018074"/>
    </source>
</evidence>
<feature type="transmembrane region" description="Helical" evidence="20">
    <location>
        <begin position="577"/>
        <end position="599"/>
    </location>
</feature>
<feature type="transmembrane region" description="Helical" evidence="20">
    <location>
        <begin position="615"/>
        <end position="633"/>
    </location>
</feature>
<name>J7S4W3_HUIN7</name>
<feature type="transmembrane region" description="Helical" evidence="20">
    <location>
        <begin position="284"/>
        <end position="304"/>
    </location>
</feature>
<organism evidence="22 23">
    <name type="scientific">Huiozyma naganishii (strain ATCC MYA-139 / BCRC 22969 / CBS 8797 / KCTC 17520 / NBRC 10181 / NCYC 3082 / Yp74L-3)</name>
    <name type="common">Yeast</name>
    <name type="synonym">Kazachstania naganishii</name>
    <dbReference type="NCBI Taxonomy" id="1071383"/>
    <lineage>
        <taxon>Eukaryota</taxon>
        <taxon>Fungi</taxon>
        <taxon>Dikarya</taxon>
        <taxon>Ascomycota</taxon>
        <taxon>Saccharomycotina</taxon>
        <taxon>Saccharomycetes</taxon>
        <taxon>Saccharomycetales</taxon>
        <taxon>Saccharomycetaceae</taxon>
        <taxon>Huiozyma</taxon>
    </lineage>
</organism>
<dbReference type="GO" id="GO:0017128">
    <property type="term" value="F:phospholipid scramblase activity"/>
    <property type="evidence" value="ECO:0007669"/>
    <property type="project" value="EnsemblFungi"/>
</dbReference>
<keyword evidence="14 20" id="KW-0472">Membrane</keyword>
<comment type="catalytic activity">
    <reaction evidence="18">
        <text>a 1,2-diacyl-sn-glycero-3-phospho-(1D-myo-inositol-3-phosphate)(in) = a 1,2-diacyl-sn-glycero-3-phospho-(1D-myo-inositol-3-phosphate)(out)</text>
        <dbReference type="Rhea" id="RHEA:67920"/>
        <dbReference type="ChEBI" id="CHEBI:58088"/>
    </reaction>
</comment>
<dbReference type="eggNOG" id="KOG2173">
    <property type="taxonomic scope" value="Eukaryota"/>
</dbReference>
<dbReference type="InterPro" id="IPR007241">
    <property type="entry name" value="Autophagy-rel_prot_9"/>
</dbReference>
<evidence type="ECO:0000256" key="14">
    <source>
        <dbReference type="ARBA" id="ARBA00023136"/>
    </source>
</evidence>
<dbReference type="GO" id="GO:0030659">
    <property type="term" value="C:cytoplasmic vesicle membrane"/>
    <property type="evidence" value="ECO:0007669"/>
    <property type="project" value="UniProtKB-SubCell"/>
</dbReference>
<evidence type="ECO:0000256" key="4">
    <source>
        <dbReference type="ARBA" id="ARBA00004653"/>
    </source>
</evidence>
<feature type="compositionally biased region" description="Acidic residues" evidence="21">
    <location>
        <begin position="65"/>
        <end position="76"/>
    </location>
</feature>
<feature type="region of interest" description="Disordered" evidence="21">
    <location>
        <begin position="849"/>
        <end position="904"/>
    </location>
</feature>
<keyword evidence="7 20" id="KW-0813">Transport</keyword>
<reference evidence="22 23" key="1">
    <citation type="journal article" date="2011" name="Proc. Natl. Acad. Sci. U.S.A.">
        <title>Evolutionary erosion of yeast sex chromosomes by mating-type switching accidents.</title>
        <authorList>
            <person name="Gordon J.L."/>
            <person name="Armisen D."/>
            <person name="Proux-Wera E."/>
            <person name="Oheigeartaigh S.S."/>
            <person name="Byrne K.P."/>
            <person name="Wolfe K.H."/>
        </authorList>
    </citation>
    <scope>NUCLEOTIDE SEQUENCE [LARGE SCALE GENOMIC DNA]</scope>
    <source>
        <strain evidence="23">ATCC MYA-139 / BCRC 22969 / CBS 8797 / CCRC 22969 / KCTC 17520 / NBRC 10181 / NCYC 3082</strain>
    </source>
</reference>
<keyword evidence="9" id="KW-0256">Endoplasmic reticulum</keyword>
<evidence type="ECO:0000313" key="22">
    <source>
        <dbReference type="EMBL" id="CCK69494.1"/>
    </source>
</evidence>
<evidence type="ECO:0000256" key="20">
    <source>
        <dbReference type="RuleBase" id="RU364027"/>
    </source>
</evidence>
<evidence type="ECO:0000256" key="9">
    <source>
        <dbReference type="ARBA" id="ARBA00022824"/>
    </source>
</evidence>
<proteinExistence type="inferred from homology"/>
<dbReference type="OrthoDB" id="2020634at2759"/>
<feature type="transmembrane region" description="Helical" evidence="20">
    <location>
        <begin position="492"/>
        <end position="516"/>
    </location>
</feature>
<dbReference type="PANTHER" id="PTHR13038:SF10">
    <property type="entry name" value="AUTOPHAGY-RELATED PROTEIN 9"/>
    <property type="match status" value="1"/>
</dbReference>